<keyword evidence="3" id="KW-1185">Reference proteome</keyword>
<name>A0ABN8YL00_RANTA</name>
<dbReference type="Proteomes" id="UP001176941">
    <property type="component" value="Chromosome 20"/>
</dbReference>
<protein>
    <submittedName>
        <fullName evidence="2">Uncharacterized protein</fullName>
    </submittedName>
</protein>
<proteinExistence type="predicted"/>
<feature type="region of interest" description="Disordered" evidence="1">
    <location>
        <begin position="85"/>
        <end position="112"/>
    </location>
</feature>
<reference evidence="2" key="1">
    <citation type="submission" date="2023-04" db="EMBL/GenBank/DDBJ databases">
        <authorList>
            <consortium name="ELIXIR-Norway"/>
        </authorList>
    </citation>
    <scope>NUCLEOTIDE SEQUENCE [LARGE SCALE GENOMIC DNA]</scope>
</reference>
<evidence type="ECO:0000313" key="2">
    <source>
        <dbReference type="EMBL" id="CAI9162233.1"/>
    </source>
</evidence>
<evidence type="ECO:0000313" key="3">
    <source>
        <dbReference type="Proteomes" id="UP001176941"/>
    </source>
</evidence>
<dbReference type="EMBL" id="OX459956">
    <property type="protein sequence ID" value="CAI9162233.1"/>
    <property type="molecule type" value="Genomic_DNA"/>
</dbReference>
<gene>
    <name evidence="2" type="ORF">MRATA1EN1_LOCUS11195</name>
</gene>
<evidence type="ECO:0000256" key="1">
    <source>
        <dbReference type="SAM" id="MobiDB-lite"/>
    </source>
</evidence>
<organism evidence="2 3">
    <name type="scientific">Rangifer tarandus platyrhynchus</name>
    <name type="common">Svalbard reindeer</name>
    <dbReference type="NCBI Taxonomy" id="3082113"/>
    <lineage>
        <taxon>Eukaryota</taxon>
        <taxon>Metazoa</taxon>
        <taxon>Chordata</taxon>
        <taxon>Craniata</taxon>
        <taxon>Vertebrata</taxon>
        <taxon>Euteleostomi</taxon>
        <taxon>Mammalia</taxon>
        <taxon>Eutheria</taxon>
        <taxon>Laurasiatheria</taxon>
        <taxon>Artiodactyla</taxon>
        <taxon>Ruminantia</taxon>
        <taxon>Pecora</taxon>
        <taxon>Cervidae</taxon>
        <taxon>Odocoileinae</taxon>
        <taxon>Rangifer</taxon>
    </lineage>
</organism>
<accession>A0ABN8YL00</accession>
<sequence>MPRTSAGTSAGHHPGSQVSVKVVTANATATSTGRFSVVSGLQVHQRGTLKDQFGPCFSHDVENLVAFDICSEFLFPALHGLGGGQRKTNPSLAAPPCPFPDKGSHHGDGSQASWGAQQLASRCDNDVLHSAYLLVVCDGRLCCRAPASMGDGTRERSCCGALVDARASPMFLSTQATCIHFLSISTDEQDEI</sequence>